<gene>
    <name evidence="1" type="ORF">NPIL_104411</name>
</gene>
<protein>
    <submittedName>
        <fullName evidence="1">Uncharacterized protein</fullName>
    </submittedName>
</protein>
<keyword evidence="2" id="KW-1185">Reference proteome</keyword>
<dbReference type="EMBL" id="BMAW01052631">
    <property type="protein sequence ID" value="GFS86570.1"/>
    <property type="molecule type" value="Genomic_DNA"/>
</dbReference>
<dbReference type="OrthoDB" id="10052789at2759"/>
<organism evidence="1 2">
    <name type="scientific">Nephila pilipes</name>
    <name type="common">Giant wood spider</name>
    <name type="synonym">Nephila maculata</name>
    <dbReference type="NCBI Taxonomy" id="299642"/>
    <lineage>
        <taxon>Eukaryota</taxon>
        <taxon>Metazoa</taxon>
        <taxon>Ecdysozoa</taxon>
        <taxon>Arthropoda</taxon>
        <taxon>Chelicerata</taxon>
        <taxon>Arachnida</taxon>
        <taxon>Araneae</taxon>
        <taxon>Araneomorphae</taxon>
        <taxon>Entelegynae</taxon>
        <taxon>Araneoidea</taxon>
        <taxon>Nephilidae</taxon>
        <taxon>Nephila</taxon>
    </lineage>
</organism>
<dbReference type="AlphaFoldDB" id="A0A8X6T814"/>
<evidence type="ECO:0000313" key="2">
    <source>
        <dbReference type="Proteomes" id="UP000887013"/>
    </source>
</evidence>
<feature type="non-terminal residue" evidence="1">
    <location>
        <position position="90"/>
    </location>
</feature>
<comment type="caution">
    <text evidence="1">The sequence shown here is derived from an EMBL/GenBank/DDBJ whole genome shotgun (WGS) entry which is preliminary data.</text>
</comment>
<sequence length="90" mass="10127">MRDDHLGFSLQVRLTNLHFFIPTLSNSSSEVILDYVENNSVKIGGTGKIVSRVTDGREYHRGHALRTDGFLGVQRDPKFLVAKTRDLKAL</sequence>
<proteinExistence type="predicted"/>
<name>A0A8X6T814_NEPPI</name>
<evidence type="ECO:0000313" key="1">
    <source>
        <dbReference type="EMBL" id="GFS86570.1"/>
    </source>
</evidence>
<dbReference type="Proteomes" id="UP000887013">
    <property type="component" value="Unassembled WGS sequence"/>
</dbReference>
<accession>A0A8X6T814</accession>
<reference evidence="1" key="1">
    <citation type="submission" date="2020-08" db="EMBL/GenBank/DDBJ databases">
        <title>Multicomponent nature underlies the extraordinary mechanical properties of spider dragline silk.</title>
        <authorList>
            <person name="Kono N."/>
            <person name="Nakamura H."/>
            <person name="Mori M."/>
            <person name="Yoshida Y."/>
            <person name="Ohtoshi R."/>
            <person name="Malay A.D."/>
            <person name="Moran D.A.P."/>
            <person name="Tomita M."/>
            <person name="Numata K."/>
            <person name="Arakawa K."/>
        </authorList>
    </citation>
    <scope>NUCLEOTIDE SEQUENCE</scope>
</reference>